<dbReference type="RefSeq" id="WP_110941616.1">
    <property type="nucleotide sequence ID" value="NZ_FQZV01000032.1"/>
</dbReference>
<reference evidence="3" key="1">
    <citation type="submission" date="2016-11" db="EMBL/GenBank/DDBJ databases">
        <authorList>
            <person name="Varghese N."/>
            <person name="Submissions S."/>
        </authorList>
    </citation>
    <scope>NUCLEOTIDE SEQUENCE [LARGE SCALE GENOMIC DNA]</scope>
    <source>
        <strain evidence="3">DSM 17957</strain>
    </source>
</reference>
<dbReference type="EMBL" id="FQZV01000032">
    <property type="protein sequence ID" value="SHJ62932.1"/>
    <property type="molecule type" value="Genomic_DNA"/>
</dbReference>
<organism evidence="2 3">
    <name type="scientific">Geosporobacter subterraneus DSM 17957</name>
    <dbReference type="NCBI Taxonomy" id="1121919"/>
    <lineage>
        <taxon>Bacteria</taxon>
        <taxon>Bacillati</taxon>
        <taxon>Bacillota</taxon>
        <taxon>Clostridia</taxon>
        <taxon>Peptostreptococcales</taxon>
        <taxon>Thermotaleaceae</taxon>
        <taxon>Geosporobacter</taxon>
    </lineage>
</organism>
<accession>A0A1M6KVM6</accession>
<feature type="transmembrane region" description="Helical" evidence="1">
    <location>
        <begin position="14"/>
        <end position="33"/>
    </location>
</feature>
<name>A0A1M6KVM6_9FIRM</name>
<keyword evidence="3" id="KW-1185">Reference proteome</keyword>
<dbReference type="OrthoDB" id="9828441at2"/>
<dbReference type="STRING" id="1121919.SAMN02745975_02515"/>
<evidence type="ECO:0000313" key="3">
    <source>
        <dbReference type="Proteomes" id="UP000184536"/>
    </source>
</evidence>
<keyword evidence="1" id="KW-1133">Transmembrane helix</keyword>
<keyword evidence="1" id="KW-0812">Transmembrane</keyword>
<evidence type="ECO:0000256" key="1">
    <source>
        <dbReference type="SAM" id="Phobius"/>
    </source>
</evidence>
<protein>
    <submittedName>
        <fullName evidence="2">Uncharacterized protein</fullName>
    </submittedName>
</protein>
<evidence type="ECO:0000313" key="2">
    <source>
        <dbReference type="EMBL" id="SHJ62932.1"/>
    </source>
</evidence>
<dbReference type="AlphaFoldDB" id="A0A1M6KVM6"/>
<keyword evidence="1" id="KW-0472">Membrane</keyword>
<sequence>MLDLAVIKFHKRSIIYSVLWITLGLIVLSYILYSVCIAQDDYYKYFNPQQYSYHQFLKRAEALQGEIYTNMNLLESSNEIEKIEEIKGEILSKISELQHASMKAKKEMIKVYGYQEPAVKEDVKRVHDKMMQLMDLYFTGYESLKEGILEEDQKKLLGFVKDWDQINIQKQRLERMTAELWRERKSNIQIIK</sequence>
<dbReference type="Proteomes" id="UP000184536">
    <property type="component" value="Unassembled WGS sequence"/>
</dbReference>
<gene>
    <name evidence="2" type="ORF">SAMN02745975_02515</name>
</gene>
<proteinExistence type="predicted"/>